<dbReference type="InterPro" id="IPR051960">
    <property type="entry name" value="eIF2B_gamma"/>
</dbReference>
<evidence type="ECO:0000256" key="2">
    <source>
        <dbReference type="ARBA" id="ARBA00007878"/>
    </source>
</evidence>
<keyword evidence="5" id="KW-0648">Protein biosynthesis</keyword>
<dbReference type="EnsemblProtists" id="PYU1_T011497">
    <property type="protein sequence ID" value="PYU1_T011497"/>
    <property type="gene ID" value="PYU1_G011471"/>
</dbReference>
<evidence type="ECO:0000256" key="4">
    <source>
        <dbReference type="ARBA" id="ARBA00022540"/>
    </source>
</evidence>
<dbReference type="eggNOG" id="KOG1462">
    <property type="taxonomic scope" value="Eukaryota"/>
</dbReference>
<dbReference type="OMA" id="PPNAYCE"/>
<dbReference type="InterPro" id="IPR029044">
    <property type="entry name" value="Nucleotide-diphossugar_trans"/>
</dbReference>
<name>K3X2P8_GLOUD</name>
<dbReference type="GO" id="GO:0002183">
    <property type="term" value="P:cytoplasmic translational initiation"/>
    <property type="evidence" value="ECO:0007669"/>
    <property type="project" value="TreeGrafter"/>
</dbReference>
<comment type="subcellular location">
    <subcellularLocation>
        <location evidence="1">Cytoplasm</location>
        <location evidence="1">Cytosol</location>
    </subcellularLocation>
</comment>
<reference evidence="11" key="3">
    <citation type="submission" date="2015-02" db="UniProtKB">
        <authorList>
            <consortium name="EnsemblProtists"/>
        </authorList>
    </citation>
    <scope>IDENTIFICATION</scope>
    <source>
        <strain evidence="11">DAOM BR144</strain>
    </source>
</reference>
<evidence type="ECO:0000256" key="6">
    <source>
        <dbReference type="ARBA" id="ARBA00044196"/>
    </source>
</evidence>
<comment type="similarity">
    <text evidence="2">Belongs to the eIF-2B gamma/epsilon subunits family.</text>
</comment>
<dbReference type="GO" id="GO:0005851">
    <property type="term" value="C:eukaryotic translation initiation factor 2B complex"/>
    <property type="evidence" value="ECO:0007669"/>
    <property type="project" value="TreeGrafter"/>
</dbReference>
<feature type="domain" description="Nucleotidyl transferase" evidence="10">
    <location>
        <begin position="6"/>
        <end position="139"/>
    </location>
</feature>
<organism evidence="11 12">
    <name type="scientific">Globisporangium ultimum (strain ATCC 200006 / CBS 805.95 / DAOM BR144)</name>
    <name type="common">Pythium ultimum</name>
    <dbReference type="NCBI Taxonomy" id="431595"/>
    <lineage>
        <taxon>Eukaryota</taxon>
        <taxon>Sar</taxon>
        <taxon>Stramenopiles</taxon>
        <taxon>Oomycota</taxon>
        <taxon>Peronosporomycetes</taxon>
        <taxon>Pythiales</taxon>
        <taxon>Pythiaceae</taxon>
        <taxon>Globisporangium</taxon>
    </lineage>
</organism>
<proteinExistence type="inferred from homology"/>
<dbReference type="SUPFAM" id="SSF53448">
    <property type="entry name" value="Nucleotide-diphospho-sugar transferases"/>
    <property type="match status" value="1"/>
</dbReference>
<evidence type="ECO:0000256" key="5">
    <source>
        <dbReference type="ARBA" id="ARBA00022917"/>
    </source>
</evidence>
<evidence type="ECO:0000256" key="3">
    <source>
        <dbReference type="ARBA" id="ARBA00022490"/>
    </source>
</evidence>
<comment type="function">
    <text evidence="8">Acts as a component of the translation initiation factor 2B (eIF2B) complex, which catalyzes the exchange of GDP for GTP on the eukaryotic initiation factor 2 (eIF2) complex gamma subunit. Its guanine nucleotide exchange factor activity is repressed when bound to eIF2 complex phosphorylated on the alpha subunit, thereby limiting the amount of methionyl-initiator methionine tRNA available to the ribosome and consequently global translation is repressed.</text>
</comment>
<dbReference type="Gene3D" id="3.90.550.10">
    <property type="entry name" value="Spore Coat Polysaccharide Biosynthesis Protein SpsA, Chain A"/>
    <property type="match status" value="1"/>
</dbReference>
<evidence type="ECO:0000313" key="11">
    <source>
        <dbReference type="EnsemblProtists" id="PYU1_T011497"/>
    </source>
</evidence>
<evidence type="ECO:0000256" key="9">
    <source>
        <dbReference type="ARBA" id="ARBA00046432"/>
    </source>
</evidence>
<evidence type="ECO:0000313" key="12">
    <source>
        <dbReference type="Proteomes" id="UP000019132"/>
    </source>
</evidence>
<protein>
    <recommendedName>
        <fullName evidence="6">Translation initiation factor eIF2B subunit gamma</fullName>
    </recommendedName>
    <alternativeName>
        <fullName evidence="7">eIF2B GDP-GTP exchange factor subunit gamma</fullName>
    </alternativeName>
</protein>
<sequence length="320" mass="36194">MAEFQAIILAGGSGIRMYPLTEDTPKALLPANDKPLLWYQLNLLENSGFAEVLVVTVEDMLPKIQDYVSREYDGKIHIELCQVTENIETADALREIADKIKKDFIVIAGDLVTDVVVHNVADFHRINDASVTMLLKQQPTAMELKVKGEKPRREKDMIDCIGLVEKENRVVLLAQAVHMDEDMYVSKSLLKRRTNFVLHSDLYDPHFYIFSHWVVDLLLEKKSIASIKADLIPHLVRRQFRGLDALPEAVRAKAMSKQSLAASLSLSIQKYDPEDVVRCFGYTVPSNTYCERADTTPAYRAMETEVGSRVRVTRSPSISN</sequence>
<dbReference type="GO" id="GO:0003743">
    <property type="term" value="F:translation initiation factor activity"/>
    <property type="evidence" value="ECO:0007669"/>
    <property type="project" value="UniProtKB-KW"/>
</dbReference>
<dbReference type="InParanoid" id="K3X2P8"/>
<evidence type="ECO:0000256" key="7">
    <source>
        <dbReference type="ARBA" id="ARBA00044229"/>
    </source>
</evidence>
<keyword evidence="3" id="KW-0963">Cytoplasm</keyword>
<comment type="subunit">
    <text evidence="9">Component of the translation initiation factor 2B (eIF2B) complex which is a heterodecamer of two sets of five different subunits: alpha, beta, gamma, delta and epsilon. Subunits alpha, beta and delta comprise a regulatory subcomplex and subunits epsilon and gamma comprise a catalytic subcomplex. Within the complex, the hexameric regulatory complex resides at the center, with the two heterodimeric catalytic subcomplexes bound on opposite sides.</text>
</comment>
<reference evidence="12" key="1">
    <citation type="journal article" date="2010" name="Genome Biol.">
        <title>Genome sequence of the necrotrophic plant pathogen Pythium ultimum reveals original pathogenicity mechanisms and effector repertoire.</title>
        <authorList>
            <person name="Levesque C.A."/>
            <person name="Brouwer H."/>
            <person name="Cano L."/>
            <person name="Hamilton J.P."/>
            <person name="Holt C."/>
            <person name="Huitema E."/>
            <person name="Raffaele S."/>
            <person name="Robideau G.P."/>
            <person name="Thines M."/>
            <person name="Win J."/>
            <person name="Zerillo M.M."/>
            <person name="Beakes G.W."/>
            <person name="Boore J.L."/>
            <person name="Busam D."/>
            <person name="Dumas B."/>
            <person name="Ferriera S."/>
            <person name="Fuerstenberg S.I."/>
            <person name="Gachon C.M."/>
            <person name="Gaulin E."/>
            <person name="Govers F."/>
            <person name="Grenville-Briggs L."/>
            <person name="Horner N."/>
            <person name="Hostetler J."/>
            <person name="Jiang R.H."/>
            <person name="Johnson J."/>
            <person name="Krajaejun T."/>
            <person name="Lin H."/>
            <person name="Meijer H.J."/>
            <person name="Moore B."/>
            <person name="Morris P."/>
            <person name="Phuntmart V."/>
            <person name="Puiu D."/>
            <person name="Shetty J."/>
            <person name="Stajich J.E."/>
            <person name="Tripathy S."/>
            <person name="Wawra S."/>
            <person name="van West P."/>
            <person name="Whitty B.R."/>
            <person name="Coutinho P.M."/>
            <person name="Henrissat B."/>
            <person name="Martin F."/>
            <person name="Thomas P.D."/>
            <person name="Tyler B.M."/>
            <person name="De Vries R.P."/>
            <person name="Kamoun S."/>
            <person name="Yandell M."/>
            <person name="Tisserat N."/>
            <person name="Buell C.R."/>
        </authorList>
    </citation>
    <scope>NUCLEOTIDE SEQUENCE</scope>
    <source>
        <strain evidence="12">DAOM:BR144</strain>
    </source>
</reference>
<dbReference type="PANTHER" id="PTHR45989">
    <property type="entry name" value="TRANSLATION INITIATION FACTOR EIF-2B SUBUNIT GAMMA"/>
    <property type="match status" value="1"/>
</dbReference>
<dbReference type="HOGENOM" id="CLU_016743_0_1_1"/>
<dbReference type="VEuPathDB" id="FungiDB:PYU1_G011471"/>
<evidence type="ECO:0000256" key="8">
    <source>
        <dbReference type="ARBA" id="ARBA00045373"/>
    </source>
</evidence>
<dbReference type="CDD" id="cd04198">
    <property type="entry name" value="eIF-2B_gamma_N"/>
    <property type="match status" value="1"/>
</dbReference>
<dbReference type="EMBL" id="GL376571">
    <property type="status" value="NOT_ANNOTATED_CDS"/>
    <property type="molecule type" value="Genomic_DNA"/>
</dbReference>
<keyword evidence="12" id="KW-1185">Reference proteome</keyword>
<dbReference type="Proteomes" id="UP000019132">
    <property type="component" value="Unassembled WGS sequence"/>
</dbReference>
<dbReference type="InterPro" id="IPR005835">
    <property type="entry name" value="NTP_transferase_dom"/>
</dbReference>
<dbReference type="AlphaFoldDB" id="K3X2P8"/>
<reference evidence="12" key="2">
    <citation type="submission" date="2010-04" db="EMBL/GenBank/DDBJ databases">
        <authorList>
            <person name="Buell R."/>
            <person name="Hamilton J."/>
            <person name="Hostetler J."/>
        </authorList>
    </citation>
    <scope>NUCLEOTIDE SEQUENCE [LARGE SCALE GENOMIC DNA]</scope>
    <source>
        <strain evidence="12">DAOM:BR144</strain>
    </source>
</reference>
<dbReference type="PANTHER" id="PTHR45989:SF1">
    <property type="entry name" value="TRANSLATION INITIATION FACTOR EIF-2B SUBUNIT GAMMA"/>
    <property type="match status" value="1"/>
</dbReference>
<dbReference type="GO" id="GO:0005829">
    <property type="term" value="C:cytosol"/>
    <property type="evidence" value="ECO:0007669"/>
    <property type="project" value="UniProtKB-SubCell"/>
</dbReference>
<dbReference type="Pfam" id="PF00483">
    <property type="entry name" value="NTP_transferase"/>
    <property type="match status" value="1"/>
</dbReference>
<evidence type="ECO:0000259" key="10">
    <source>
        <dbReference type="Pfam" id="PF00483"/>
    </source>
</evidence>
<dbReference type="FunCoup" id="K3X2P8">
    <property type="interactions" value="286"/>
</dbReference>
<evidence type="ECO:0000256" key="1">
    <source>
        <dbReference type="ARBA" id="ARBA00004514"/>
    </source>
</evidence>
<dbReference type="STRING" id="431595.K3X2P8"/>
<accession>K3X2P8</accession>
<keyword evidence="4" id="KW-0396">Initiation factor</keyword>
<dbReference type="GO" id="GO:0005085">
    <property type="term" value="F:guanyl-nucleotide exchange factor activity"/>
    <property type="evidence" value="ECO:0007669"/>
    <property type="project" value="TreeGrafter"/>
</dbReference>